<dbReference type="EMBL" id="JAXIOK010000004">
    <property type="protein sequence ID" value="KAK4773867.1"/>
    <property type="molecule type" value="Genomic_DNA"/>
</dbReference>
<name>A0AAN7QPR4_9MYRT</name>
<reference evidence="2 3" key="1">
    <citation type="journal article" date="2023" name="Hortic Res">
        <title>Pangenome of water caltrop reveals structural variations and asymmetric subgenome divergence after allopolyploidization.</title>
        <authorList>
            <person name="Zhang X."/>
            <person name="Chen Y."/>
            <person name="Wang L."/>
            <person name="Yuan Y."/>
            <person name="Fang M."/>
            <person name="Shi L."/>
            <person name="Lu R."/>
            <person name="Comes H.P."/>
            <person name="Ma Y."/>
            <person name="Chen Y."/>
            <person name="Huang G."/>
            <person name="Zhou Y."/>
            <person name="Zheng Z."/>
            <person name="Qiu Y."/>
        </authorList>
    </citation>
    <scope>NUCLEOTIDE SEQUENCE [LARGE SCALE GENOMIC DNA]</scope>
    <source>
        <tissue evidence="2">Roots</tissue>
    </source>
</reference>
<proteinExistence type="predicted"/>
<organism evidence="2 3">
    <name type="scientific">Trapa incisa</name>
    <dbReference type="NCBI Taxonomy" id="236973"/>
    <lineage>
        <taxon>Eukaryota</taxon>
        <taxon>Viridiplantae</taxon>
        <taxon>Streptophyta</taxon>
        <taxon>Embryophyta</taxon>
        <taxon>Tracheophyta</taxon>
        <taxon>Spermatophyta</taxon>
        <taxon>Magnoliopsida</taxon>
        <taxon>eudicotyledons</taxon>
        <taxon>Gunneridae</taxon>
        <taxon>Pentapetalae</taxon>
        <taxon>rosids</taxon>
        <taxon>malvids</taxon>
        <taxon>Myrtales</taxon>
        <taxon>Lythraceae</taxon>
        <taxon>Trapa</taxon>
    </lineage>
</organism>
<feature type="region of interest" description="Disordered" evidence="1">
    <location>
        <begin position="1"/>
        <end position="42"/>
    </location>
</feature>
<evidence type="ECO:0000313" key="3">
    <source>
        <dbReference type="Proteomes" id="UP001345219"/>
    </source>
</evidence>
<dbReference type="PANTHER" id="PTHR31429:SF97">
    <property type="entry name" value="WRKY TRANSCRIPTION FACTOR 36-RELATED"/>
    <property type="match status" value="1"/>
</dbReference>
<evidence type="ECO:0000313" key="2">
    <source>
        <dbReference type="EMBL" id="KAK4773867.1"/>
    </source>
</evidence>
<evidence type="ECO:0000256" key="1">
    <source>
        <dbReference type="SAM" id="MobiDB-lite"/>
    </source>
</evidence>
<gene>
    <name evidence="2" type="ORF">SAY87_028886</name>
</gene>
<dbReference type="PANTHER" id="PTHR31429">
    <property type="entry name" value="WRKY TRANSCRIPTION FACTOR 36-RELATED"/>
    <property type="match status" value="1"/>
</dbReference>
<keyword evidence="3" id="KW-1185">Reference proteome</keyword>
<feature type="region of interest" description="Disordered" evidence="1">
    <location>
        <begin position="185"/>
        <end position="204"/>
    </location>
</feature>
<dbReference type="AlphaFoldDB" id="A0AAN7QPR4"/>
<comment type="caution">
    <text evidence="2">The sequence shown here is derived from an EMBL/GenBank/DDBJ whole genome shotgun (WGS) entry which is preliminary data.</text>
</comment>
<accession>A0AAN7QPR4</accession>
<feature type="region of interest" description="Disordered" evidence="1">
    <location>
        <begin position="70"/>
        <end position="94"/>
    </location>
</feature>
<sequence>MLRGSLAMDHMKTESDDVEETFSRSGTDQELESTLVGMGEARQENQRLKSLISEIMKDYQNLQKHVRDVFRREETSRNPANPTPLSGVDPVNSRESEELAVSLTLGRTPSGTTKDDDGRNIDLNDAGTEGEMMHEEFKLGLGFTHPERGSGEQPAKKRASCGSIGELKEDEIAEIWPPSKILKTMKGADDESSQPAQAKRARVSVRVRCDTPTVSIHRSAIK</sequence>
<dbReference type="Proteomes" id="UP001345219">
    <property type="component" value="Chromosome 22"/>
</dbReference>
<dbReference type="GO" id="GO:0003700">
    <property type="term" value="F:DNA-binding transcription factor activity"/>
    <property type="evidence" value="ECO:0007669"/>
    <property type="project" value="InterPro"/>
</dbReference>
<dbReference type="InterPro" id="IPR044810">
    <property type="entry name" value="WRKY_plant"/>
</dbReference>
<protein>
    <submittedName>
        <fullName evidence="2">Uncharacterized protein</fullName>
    </submittedName>
</protein>